<feature type="compositionally biased region" description="Low complexity" evidence="1">
    <location>
        <begin position="17"/>
        <end position="26"/>
    </location>
</feature>
<evidence type="ECO:0000259" key="2">
    <source>
        <dbReference type="Pfam" id="PF13842"/>
    </source>
</evidence>
<dbReference type="AlphaFoldDB" id="A0AAR5Q6N4"/>
<feature type="compositionally biased region" description="Basic and acidic residues" evidence="1">
    <location>
        <begin position="1"/>
        <end position="16"/>
    </location>
</feature>
<feature type="region of interest" description="Disordered" evidence="1">
    <location>
        <begin position="1"/>
        <end position="66"/>
    </location>
</feature>
<accession>A0AAR5Q6N4</accession>
<evidence type="ECO:0000313" key="5">
    <source>
        <dbReference type="Proteomes" id="UP000019118"/>
    </source>
</evidence>
<dbReference type="EnsemblMetazoa" id="XM_019913242.1">
    <property type="protein sequence ID" value="XP_019768801.1"/>
    <property type="gene ID" value="LOC109543503"/>
</dbReference>
<dbReference type="PANTHER" id="PTHR46599:SF3">
    <property type="entry name" value="PIGGYBAC TRANSPOSABLE ELEMENT-DERIVED PROTEIN 4"/>
    <property type="match status" value="1"/>
</dbReference>
<reference evidence="4" key="2">
    <citation type="submission" date="2024-08" db="UniProtKB">
        <authorList>
            <consortium name="EnsemblMetazoa"/>
        </authorList>
    </citation>
    <scope>IDENTIFICATION</scope>
</reference>
<dbReference type="GeneID" id="109537875"/>
<dbReference type="Pfam" id="PF13843">
    <property type="entry name" value="DDE_Tnp_1_7"/>
    <property type="match status" value="1"/>
</dbReference>
<dbReference type="RefSeq" id="XP_048518146.1">
    <property type="nucleotide sequence ID" value="XM_048662189.1"/>
</dbReference>
<proteinExistence type="predicted"/>
<dbReference type="GeneID" id="109543482"/>
<dbReference type="Pfam" id="PF13842">
    <property type="entry name" value="zf-Tnp_2"/>
    <property type="match status" value="1"/>
</dbReference>
<dbReference type="KEGG" id="dpa:109537875"/>
<dbReference type="PANTHER" id="PTHR46599">
    <property type="entry name" value="PIGGYBAC TRANSPOSABLE ELEMENT-DERIVED PROTEIN 4"/>
    <property type="match status" value="1"/>
</dbReference>
<feature type="domain" description="PiggyBac transposable element-derived protein 4 C-terminal zinc-finger" evidence="2">
    <location>
        <begin position="519"/>
        <end position="556"/>
    </location>
</feature>
<feature type="compositionally biased region" description="Acidic residues" evidence="1">
    <location>
        <begin position="40"/>
        <end position="61"/>
    </location>
</feature>
<evidence type="ECO:0008006" key="6">
    <source>
        <dbReference type="Google" id="ProtNLM"/>
    </source>
</evidence>
<protein>
    <recommendedName>
        <fullName evidence="6">PiggyBac transposable element-derived protein domain-containing protein</fullName>
    </recommendedName>
</protein>
<dbReference type="Proteomes" id="UP000019118">
    <property type="component" value="Unassembled WGS sequence"/>
</dbReference>
<keyword evidence="5" id="KW-1185">Reference proteome</keyword>
<dbReference type="InterPro" id="IPR032718">
    <property type="entry name" value="PGBD4_Znf_C"/>
</dbReference>
<reference evidence="5" key="1">
    <citation type="journal article" date="2013" name="Genome Biol.">
        <title>Draft genome of the mountain pine beetle, Dendroctonus ponderosae Hopkins, a major forest pest.</title>
        <authorList>
            <person name="Keeling C.I."/>
            <person name="Yuen M.M."/>
            <person name="Liao N.Y."/>
            <person name="Docking T.R."/>
            <person name="Chan S.K."/>
            <person name="Taylor G.A."/>
            <person name="Palmquist D.L."/>
            <person name="Jackman S.D."/>
            <person name="Nguyen A."/>
            <person name="Li M."/>
            <person name="Henderson H."/>
            <person name="Janes J.K."/>
            <person name="Zhao Y."/>
            <person name="Pandoh P."/>
            <person name="Moore R."/>
            <person name="Sperling F.A."/>
            <person name="Huber D.P."/>
            <person name="Birol I."/>
            <person name="Jones S.J."/>
            <person name="Bohlmann J."/>
        </authorList>
    </citation>
    <scope>NUCLEOTIDE SEQUENCE</scope>
</reference>
<dbReference type="KEGG" id="dpa:109543482"/>
<evidence type="ECO:0000259" key="3">
    <source>
        <dbReference type="Pfam" id="PF13843"/>
    </source>
</evidence>
<sequence>MDSWEKDQARLLKIVEEMNSGSSNSESESDADSAENNNSDSEDDESTTDEEYEAPEEPENDETWHTNTTSIRNFSFDADAAGILLDIEENVSPIQVFEKIWDDQVMEMIIKSTNDYGIKLCNQARPHTRHSRKANFKNTDMIEMRKFLGLGLLQSQLKFSSIRKLFSIDALHYHPAFPSQMSGRRFEQILRCFCVEEENSSDPLRKIKIFLDLLIQKFANAYAPNEALSLDESLLLFRGRLYFRTYMKGKKAKYGIKFYELCSAQGYVLNIEVYKGHRENDENMTTIESLVMRLMQSYLNKGHHLFMDNYYNSLPLSNKLLSKKTHVTGTLRVNRKGLPQEITRRKLRKGEHVWRRQNQTYVSKWKDKRDVLCLTTAYHPSMINTANRRQQEKRKPIEIVNYNQNMSGVDRADQMMSYYSCPRKTIRWYKKIIFHLLDVAVWNSFYIFKEKTGSQMKYIEYREAIIRSLTGIDNKRDGRTLVQFKRAQIQTNEINNNGTQHFPEKISPPENYQRKTYFQRCKQCYKQGIRKETSYCCKNCMSKPALCPAPCFETWHTENNV</sequence>
<evidence type="ECO:0000313" key="4">
    <source>
        <dbReference type="EnsemblMetazoa" id="XP_019768801.1"/>
    </source>
</evidence>
<name>A0AAR5Q6N4_DENPD</name>
<dbReference type="RefSeq" id="XP_048522119.1">
    <property type="nucleotide sequence ID" value="XM_048666162.1"/>
</dbReference>
<feature type="domain" description="PiggyBac transposable element-derived protein" evidence="3">
    <location>
        <begin position="92"/>
        <end position="445"/>
    </location>
</feature>
<organism evidence="4 5">
    <name type="scientific">Dendroctonus ponderosae</name>
    <name type="common">Mountain pine beetle</name>
    <dbReference type="NCBI Taxonomy" id="77166"/>
    <lineage>
        <taxon>Eukaryota</taxon>
        <taxon>Metazoa</taxon>
        <taxon>Ecdysozoa</taxon>
        <taxon>Arthropoda</taxon>
        <taxon>Hexapoda</taxon>
        <taxon>Insecta</taxon>
        <taxon>Pterygota</taxon>
        <taxon>Neoptera</taxon>
        <taxon>Endopterygota</taxon>
        <taxon>Coleoptera</taxon>
        <taxon>Polyphaga</taxon>
        <taxon>Cucujiformia</taxon>
        <taxon>Curculionidae</taxon>
        <taxon>Scolytinae</taxon>
        <taxon>Dendroctonus</taxon>
    </lineage>
</organism>
<dbReference type="InterPro" id="IPR029526">
    <property type="entry name" value="PGBD"/>
</dbReference>
<evidence type="ECO:0000256" key="1">
    <source>
        <dbReference type="SAM" id="MobiDB-lite"/>
    </source>
</evidence>